<sequence length="301" mass="34840">MSSLAYPPTIANGKHNKPRMIPDPPFPAGLSFGTASRELIPGQAVPLTDENVSKFLREEISVFRLNDIHEHLWMAGRKGNLHPIHWQKMNKREITITEDPNMHLVWYDSTIFIKPLPVCLLDHEFFCTYISPNRTLFEEACGFLRTYTILVRHESDFHIAMDVGLLPRSITWEQWSMLAYHLSSIQLSDANRRYVYGELRLHRLNLVHNIYRRKPWYQNIYRDYYAWLSSQLRWLLIVFAYMSVLLGAMQVVMSSPLAGNVVSAVCYWFGIATILVLVTVLGSQLTTFLCTFVINFIGALQ</sequence>
<organism evidence="1 2">
    <name type="scientific">Hygrophoropsis aurantiaca</name>
    <dbReference type="NCBI Taxonomy" id="72124"/>
    <lineage>
        <taxon>Eukaryota</taxon>
        <taxon>Fungi</taxon>
        <taxon>Dikarya</taxon>
        <taxon>Basidiomycota</taxon>
        <taxon>Agaricomycotina</taxon>
        <taxon>Agaricomycetes</taxon>
        <taxon>Agaricomycetidae</taxon>
        <taxon>Boletales</taxon>
        <taxon>Coniophorineae</taxon>
        <taxon>Hygrophoropsidaceae</taxon>
        <taxon>Hygrophoropsis</taxon>
    </lineage>
</organism>
<evidence type="ECO:0000313" key="2">
    <source>
        <dbReference type="Proteomes" id="UP000790377"/>
    </source>
</evidence>
<accession>A0ACB8A4A5</accession>
<gene>
    <name evidence="1" type="ORF">BJ138DRAFT_1069699</name>
</gene>
<dbReference type="Proteomes" id="UP000790377">
    <property type="component" value="Unassembled WGS sequence"/>
</dbReference>
<keyword evidence="2" id="KW-1185">Reference proteome</keyword>
<dbReference type="EMBL" id="MU267862">
    <property type="protein sequence ID" value="KAH7907878.1"/>
    <property type="molecule type" value="Genomic_DNA"/>
</dbReference>
<evidence type="ECO:0000313" key="1">
    <source>
        <dbReference type="EMBL" id="KAH7907878.1"/>
    </source>
</evidence>
<comment type="caution">
    <text evidence="1">The sequence shown here is derived from an EMBL/GenBank/DDBJ whole genome shotgun (WGS) entry which is preliminary data.</text>
</comment>
<reference evidence="1" key="1">
    <citation type="journal article" date="2021" name="New Phytol.">
        <title>Evolutionary innovations through gain and loss of genes in the ectomycorrhizal Boletales.</title>
        <authorList>
            <person name="Wu G."/>
            <person name="Miyauchi S."/>
            <person name="Morin E."/>
            <person name="Kuo A."/>
            <person name="Drula E."/>
            <person name="Varga T."/>
            <person name="Kohler A."/>
            <person name="Feng B."/>
            <person name="Cao Y."/>
            <person name="Lipzen A."/>
            <person name="Daum C."/>
            <person name="Hundley H."/>
            <person name="Pangilinan J."/>
            <person name="Johnson J."/>
            <person name="Barry K."/>
            <person name="LaButti K."/>
            <person name="Ng V."/>
            <person name="Ahrendt S."/>
            <person name="Min B."/>
            <person name="Choi I.G."/>
            <person name="Park H."/>
            <person name="Plett J.M."/>
            <person name="Magnuson J."/>
            <person name="Spatafora J.W."/>
            <person name="Nagy L.G."/>
            <person name="Henrissat B."/>
            <person name="Grigoriev I.V."/>
            <person name="Yang Z.L."/>
            <person name="Xu J."/>
            <person name="Martin F.M."/>
        </authorList>
    </citation>
    <scope>NUCLEOTIDE SEQUENCE</scope>
    <source>
        <strain evidence="1">ATCC 28755</strain>
    </source>
</reference>
<protein>
    <submittedName>
        <fullName evidence="1">Uncharacterized protein</fullName>
    </submittedName>
</protein>
<proteinExistence type="predicted"/>
<name>A0ACB8A4A5_9AGAM</name>